<proteinExistence type="predicted"/>
<protein>
    <submittedName>
        <fullName evidence="1">Uncharacterized protein</fullName>
    </submittedName>
</protein>
<evidence type="ECO:0000313" key="2">
    <source>
        <dbReference type="Proteomes" id="UP000245390"/>
    </source>
</evidence>
<dbReference type="EMBL" id="QGGV01000002">
    <property type="protein sequence ID" value="PWK57615.1"/>
    <property type="molecule type" value="Genomic_DNA"/>
</dbReference>
<sequence>MLKTHEAEYVEWYLASKHTESYYGTRPLYLKGQYGIERHYS</sequence>
<dbReference type="Proteomes" id="UP000245390">
    <property type="component" value="Unassembled WGS sequence"/>
</dbReference>
<reference evidence="1 2" key="1">
    <citation type="submission" date="2018-05" db="EMBL/GenBank/DDBJ databases">
        <title>Genomic Encyclopedia of Type Strains, Phase IV (KMG-IV): sequencing the most valuable type-strain genomes for metagenomic binning, comparative biology and taxonomic classification.</title>
        <authorList>
            <person name="Goeker M."/>
        </authorList>
    </citation>
    <scope>NUCLEOTIDE SEQUENCE [LARGE SCALE GENOMIC DNA]</scope>
    <source>
        <strain evidence="1 2">DSM 103371</strain>
    </source>
</reference>
<name>A0A316GBN0_9RHOB</name>
<keyword evidence="2" id="KW-1185">Reference proteome</keyword>
<accession>A0A316GBN0</accession>
<evidence type="ECO:0000313" key="1">
    <source>
        <dbReference type="EMBL" id="PWK57615.1"/>
    </source>
</evidence>
<dbReference type="AlphaFoldDB" id="A0A316GBN0"/>
<comment type="caution">
    <text evidence="1">The sequence shown here is derived from an EMBL/GenBank/DDBJ whole genome shotgun (WGS) entry which is preliminary data.</text>
</comment>
<organism evidence="1 2">
    <name type="scientific">Silicimonas algicola</name>
    <dbReference type="NCBI Taxonomy" id="1826607"/>
    <lineage>
        <taxon>Bacteria</taxon>
        <taxon>Pseudomonadati</taxon>
        <taxon>Pseudomonadota</taxon>
        <taxon>Alphaproteobacteria</taxon>
        <taxon>Rhodobacterales</taxon>
        <taxon>Paracoccaceae</taxon>
    </lineage>
</organism>
<gene>
    <name evidence="1" type="ORF">C8D95_102260</name>
</gene>